<dbReference type="Pfam" id="PF02190">
    <property type="entry name" value="LON_substr_bdg"/>
    <property type="match status" value="1"/>
</dbReference>
<dbReference type="Gene3D" id="2.30.130.40">
    <property type="entry name" value="LON domain-like"/>
    <property type="match status" value="1"/>
</dbReference>
<protein>
    <submittedName>
        <fullName evidence="2">Peptidase S16</fullName>
    </submittedName>
</protein>
<dbReference type="AlphaFoldDB" id="A0A246BPU8"/>
<accession>A0A246BPU8</accession>
<dbReference type="RefSeq" id="WP_088247504.1">
    <property type="nucleotide sequence ID" value="NZ_NHMK01000009.1"/>
</dbReference>
<dbReference type="SUPFAM" id="SSF88697">
    <property type="entry name" value="PUA domain-like"/>
    <property type="match status" value="1"/>
</dbReference>
<organism evidence="2 3">
    <name type="scientific">Deinococcus indicus</name>
    <dbReference type="NCBI Taxonomy" id="223556"/>
    <lineage>
        <taxon>Bacteria</taxon>
        <taxon>Thermotogati</taxon>
        <taxon>Deinococcota</taxon>
        <taxon>Deinococci</taxon>
        <taxon>Deinococcales</taxon>
        <taxon>Deinococcaceae</taxon>
        <taxon>Deinococcus</taxon>
    </lineage>
</organism>
<dbReference type="EMBL" id="NHMK01000009">
    <property type="protein sequence ID" value="OWL97698.1"/>
    <property type="molecule type" value="Genomic_DNA"/>
</dbReference>
<name>A0A246BPU8_9DEIO</name>
<dbReference type="Proteomes" id="UP000197208">
    <property type="component" value="Unassembled WGS sequence"/>
</dbReference>
<gene>
    <name evidence="2" type="ORF">CBQ26_05410</name>
</gene>
<sequence length="203" mass="22182">MRVPLFPLPQLVLFPGVVLPLYVFEPRYRELLADVQASGQPFGIVRIVESSETSDRPFHERVSRVGTLAHLRQASPHEDGTSTVLVVGGDRFRVDDFHLDRPYLSADVTVWPLDPDLLEAGVADEAARGAAAQLLTALLRLRPGDADELRGAAPIDPLLMASFAATLLPASPEQREDALRARTLLERLEALLGLVPGEARILN</sequence>
<dbReference type="PANTHER" id="PTHR46732:SF8">
    <property type="entry name" value="ATP-DEPENDENT PROTEASE LA (LON) DOMAIN PROTEIN"/>
    <property type="match status" value="1"/>
</dbReference>
<dbReference type="InterPro" id="IPR015947">
    <property type="entry name" value="PUA-like_sf"/>
</dbReference>
<dbReference type="InterPro" id="IPR046336">
    <property type="entry name" value="Lon_prtase_N_sf"/>
</dbReference>
<reference evidence="2 3" key="1">
    <citation type="submission" date="2017-05" db="EMBL/GenBank/DDBJ databases">
        <title>De novo genome assembly of Deniococcus indicus strain DR1.</title>
        <authorList>
            <person name="Chauhan D."/>
            <person name="Yennamalli R.M."/>
            <person name="Priyadarshini R."/>
        </authorList>
    </citation>
    <scope>NUCLEOTIDE SEQUENCE [LARGE SCALE GENOMIC DNA]</scope>
    <source>
        <strain evidence="2 3">DR1</strain>
    </source>
</reference>
<evidence type="ECO:0000313" key="3">
    <source>
        <dbReference type="Proteomes" id="UP000197208"/>
    </source>
</evidence>
<dbReference type="InterPro" id="IPR003111">
    <property type="entry name" value="Lon_prtase_N"/>
</dbReference>
<dbReference type="SMART" id="SM00464">
    <property type="entry name" value="LON"/>
    <property type="match status" value="1"/>
</dbReference>
<keyword evidence="3" id="KW-1185">Reference proteome</keyword>
<dbReference type="PROSITE" id="PS51787">
    <property type="entry name" value="LON_N"/>
    <property type="match status" value="1"/>
</dbReference>
<dbReference type="PANTHER" id="PTHR46732">
    <property type="entry name" value="ATP-DEPENDENT PROTEASE LA (LON) DOMAIN PROTEIN"/>
    <property type="match status" value="1"/>
</dbReference>
<dbReference type="OrthoDB" id="25394at2"/>
<evidence type="ECO:0000313" key="2">
    <source>
        <dbReference type="EMBL" id="OWL97698.1"/>
    </source>
</evidence>
<comment type="caution">
    <text evidence="2">The sequence shown here is derived from an EMBL/GenBank/DDBJ whole genome shotgun (WGS) entry which is preliminary data.</text>
</comment>
<proteinExistence type="predicted"/>
<feature type="domain" description="Lon N-terminal" evidence="1">
    <location>
        <begin position="3"/>
        <end position="199"/>
    </location>
</feature>
<evidence type="ECO:0000259" key="1">
    <source>
        <dbReference type="PROSITE" id="PS51787"/>
    </source>
</evidence>